<evidence type="ECO:0000313" key="1">
    <source>
        <dbReference type="EMBL" id="KDR20384.1"/>
    </source>
</evidence>
<dbReference type="AlphaFoldDB" id="A0A067RLE5"/>
<dbReference type="EMBL" id="KK852605">
    <property type="protein sequence ID" value="KDR20384.1"/>
    <property type="molecule type" value="Genomic_DNA"/>
</dbReference>
<reference evidence="1 2" key="1">
    <citation type="journal article" date="2014" name="Nat. Commun.">
        <title>Molecular traces of alternative social organization in a termite genome.</title>
        <authorList>
            <person name="Terrapon N."/>
            <person name="Li C."/>
            <person name="Robertson H.M."/>
            <person name="Ji L."/>
            <person name="Meng X."/>
            <person name="Booth W."/>
            <person name="Chen Z."/>
            <person name="Childers C.P."/>
            <person name="Glastad K.M."/>
            <person name="Gokhale K."/>
            <person name="Gowin J."/>
            <person name="Gronenberg W."/>
            <person name="Hermansen R.A."/>
            <person name="Hu H."/>
            <person name="Hunt B.G."/>
            <person name="Huylmans A.K."/>
            <person name="Khalil S.M."/>
            <person name="Mitchell R.D."/>
            <person name="Munoz-Torres M.C."/>
            <person name="Mustard J.A."/>
            <person name="Pan H."/>
            <person name="Reese J.T."/>
            <person name="Scharf M.E."/>
            <person name="Sun F."/>
            <person name="Vogel H."/>
            <person name="Xiao J."/>
            <person name="Yang W."/>
            <person name="Yang Z."/>
            <person name="Yang Z."/>
            <person name="Zhou J."/>
            <person name="Zhu J."/>
            <person name="Brent C.S."/>
            <person name="Elsik C.G."/>
            <person name="Goodisman M.A."/>
            <person name="Liberles D.A."/>
            <person name="Roe R.M."/>
            <person name="Vargo E.L."/>
            <person name="Vilcinskas A."/>
            <person name="Wang J."/>
            <person name="Bornberg-Bauer E."/>
            <person name="Korb J."/>
            <person name="Zhang G."/>
            <person name="Liebig J."/>
        </authorList>
    </citation>
    <scope>NUCLEOTIDE SEQUENCE [LARGE SCALE GENOMIC DNA]</scope>
    <source>
        <tissue evidence="1">Whole organism</tissue>
    </source>
</reference>
<sequence length="42" mass="4657">MQTLSPDSYNAIPSSSTVFYMLRRCLRMCLGPLVPVFGTSCL</sequence>
<accession>A0A067RLE5</accession>
<proteinExistence type="predicted"/>
<organism evidence="1 2">
    <name type="scientific">Zootermopsis nevadensis</name>
    <name type="common">Dampwood termite</name>
    <dbReference type="NCBI Taxonomy" id="136037"/>
    <lineage>
        <taxon>Eukaryota</taxon>
        <taxon>Metazoa</taxon>
        <taxon>Ecdysozoa</taxon>
        <taxon>Arthropoda</taxon>
        <taxon>Hexapoda</taxon>
        <taxon>Insecta</taxon>
        <taxon>Pterygota</taxon>
        <taxon>Neoptera</taxon>
        <taxon>Polyneoptera</taxon>
        <taxon>Dictyoptera</taxon>
        <taxon>Blattodea</taxon>
        <taxon>Blattoidea</taxon>
        <taxon>Termitoidae</taxon>
        <taxon>Termopsidae</taxon>
        <taxon>Zootermopsis</taxon>
    </lineage>
</organism>
<name>A0A067RLE5_ZOONE</name>
<dbReference type="Proteomes" id="UP000027135">
    <property type="component" value="Unassembled WGS sequence"/>
</dbReference>
<dbReference type="InParanoid" id="A0A067RLE5"/>
<keyword evidence="2" id="KW-1185">Reference proteome</keyword>
<protein>
    <submittedName>
        <fullName evidence="1">Uncharacterized protein</fullName>
    </submittedName>
</protein>
<gene>
    <name evidence="1" type="ORF">L798_04917</name>
</gene>
<evidence type="ECO:0000313" key="2">
    <source>
        <dbReference type="Proteomes" id="UP000027135"/>
    </source>
</evidence>